<dbReference type="KEGG" id="mgm:Mmc1_0198"/>
<keyword evidence="7" id="KW-1185">Reference proteome</keyword>
<keyword evidence="4" id="KW-0804">Transcription</keyword>
<dbReference type="AlphaFoldDB" id="A0L432"/>
<keyword evidence="2" id="KW-0067">ATP-binding</keyword>
<proteinExistence type="predicted"/>
<evidence type="ECO:0000313" key="7">
    <source>
        <dbReference type="Proteomes" id="UP000002586"/>
    </source>
</evidence>
<dbReference type="InterPro" id="IPR027417">
    <property type="entry name" value="P-loop_NTPase"/>
</dbReference>
<protein>
    <submittedName>
        <fullName evidence="6">Sigma54 specific transcriptional regulator, Fis family</fullName>
    </submittedName>
</protein>
<sequence>MDDAEFLEGLLQLEAELEQRPAAGERHDYTMLTSFYLESLPRAMHCDAVQLYLLEANQWYRMLANPLHGEPITLESGSTIPACIESHQALITRQPGHQARLCMPLVSRVRRRVLGVIELLRFGEQAQFTAADLTRLEPGAENLCQALDNLLVTGALVTQPGQPSQPPPPVDVTIRSVGVVAESAVMREVFTLANTLSAVPVNVFISGENGTGKEVVSRYIHDNSTEGEQPFVAVNCAAIPESLAESEFFGYEKGAFTGAVGSRKGHFEAANGGVLFLDEIADLPLSIQPKFLRALQEQEGQRLGGQKSVPYHFRVISATNKDIRQEVAAGRFREDLFYRLFAVDIHIPPLRERREEILPLARAFLRDINQRFGKKVPGLNPEVAERFERYHWPGNVRQLRREMERLVALTPDGASIGLAACSPELRHSSPVPPALESSTLPLSGSLLTPTAAVFPLHPHLPMAQQMVLFERHLIETALQQHNHNRTHAAQQLGITRQWLLKRLRYYEQLDQTT</sequence>
<dbReference type="SMART" id="SM00382">
    <property type="entry name" value="AAA"/>
    <property type="match status" value="1"/>
</dbReference>
<dbReference type="GO" id="GO:0000160">
    <property type="term" value="P:phosphorelay signal transduction system"/>
    <property type="evidence" value="ECO:0007669"/>
    <property type="project" value="UniProtKB-KW"/>
</dbReference>
<dbReference type="SUPFAM" id="SSF52540">
    <property type="entry name" value="P-loop containing nucleoside triphosphate hydrolases"/>
    <property type="match status" value="1"/>
</dbReference>
<evidence type="ECO:0000313" key="6">
    <source>
        <dbReference type="EMBL" id="ABK42725.1"/>
    </source>
</evidence>
<dbReference type="FunFam" id="3.40.50.300:FF:000006">
    <property type="entry name" value="DNA-binding transcriptional regulator NtrC"/>
    <property type="match status" value="1"/>
</dbReference>
<dbReference type="InterPro" id="IPR058031">
    <property type="entry name" value="AAA_lid_NorR"/>
</dbReference>
<dbReference type="Gene3D" id="3.30.450.40">
    <property type="match status" value="1"/>
</dbReference>
<dbReference type="Proteomes" id="UP000002586">
    <property type="component" value="Chromosome"/>
</dbReference>
<evidence type="ECO:0000259" key="5">
    <source>
        <dbReference type="PROSITE" id="PS50045"/>
    </source>
</evidence>
<keyword evidence="1" id="KW-0547">Nucleotide-binding</keyword>
<feature type="domain" description="Sigma-54 factor interaction" evidence="5">
    <location>
        <begin position="179"/>
        <end position="408"/>
    </location>
</feature>
<evidence type="ECO:0000256" key="1">
    <source>
        <dbReference type="ARBA" id="ARBA00022741"/>
    </source>
</evidence>
<dbReference type="Gene3D" id="1.10.8.60">
    <property type="match status" value="1"/>
</dbReference>
<dbReference type="CDD" id="cd00009">
    <property type="entry name" value="AAA"/>
    <property type="match status" value="1"/>
</dbReference>
<evidence type="ECO:0000256" key="2">
    <source>
        <dbReference type="ARBA" id="ARBA00022840"/>
    </source>
</evidence>
<dbReference type="InterPro" id="IPR009057">
    <property type="entry name" value="Homeodomain-like_sf"/>
</dbReference>
<dbReference type="Gene3D" id="1.10.10.60">
    <property type="entry name" value="Homeodomain-like"/>
    <property type="match status" value="1"/>
</dbReference>
<reference evidence="6 7" key="2">
    <citation type="journal article" date="2012" name="Int. J. Syst. Evol. Microbiol.">
        <title>Magnetococcus marinus gen. nov., sp. nov., a marine, magnetotactic bacterium that represents a novel lineage (Magnetococcaceae fam. nov.; Magnetococcales ord. nov.) at the base of the Alphaproteobacteria.</title>
        <authorList>
            <person name="Bazylinski D.A."/>
            <person name="Williams T.J."/>
            <person name="Lefevre C.T."/>
            <person name="Berg R.J."/>
            <person name="Zhang C.L."/>
            <person name="Bowser S.S."/>
            <person name="Dean A.J."/>
            <person name="Beveridge T.J."/>
        </authorList>
    </citation>
    <scope>NUCLEOTIDE SEQUENCE [LARGE SCALE GENOMIC DNA]</scope>
    <source>
        <strain evidence="7">ATCC BAA-1437 / JCM 17883 / MC-1</strain>
    </source>
</reference>
<dbReference type="SUPFAM" id="SSF55781">
    <property type="entry name" value="GAF domain-like"/>
    <property type="match status" value="1"/>
</dbReference>
<dbReference type="PANTHER" id="PTHR32071:SF81">
    <property type="entry name" value="PROPIONATE CATABOLISM OPERON REGULATORY PROTEIN"/>
    <property type="match status" value="1"/>
</dbReference>
<dbReference type="InterPro" id="IPR002078">
    <property type="entry name" value="Sigma_54_int"/>
</dbReference>
<dbReference type="STRING" id="156889.Mmc1_0198"/>
<evidence type="ECO:0000256" key="4">
    <source>
        <dbReference type="ARBA" id="ARBA00023163"/>
    </source>
</evidence>
<dbReference type="RefSeq" id="WP_011711898.1">
    <property type="nucleotide sequence ID" value="NC_008576.1"/>
</dbReference>
<evidence type="ECO:0000256" key="3">
    <source>
        <dbReference type="ARBA" id="ARBA00023015"/>
    </source>
</evidence>
<dbReference type="InterPro" id="IPR002197">
    <property type="entry name" value="HTH_Fis"/>
</dbReference>
<reference evidence="7" key="1">
    <citation type="journal article" date="2009" name="Appl. Environ. Microbiol.">
        <title>Complete genome sequence of the chemolithoautotrophic marine magnetotactic coccus strain MC-1.</title>
        <authorList>
            <person name="Schubbe S."/>
            <person name="Williams T.J."/>
            <person name="Xie G."/>
            <person name="Kiss H.E."/>
            <person name="Brettin T.S."/>
            <person name="Martinez D."/>
            <person name="Ross C.A."/>
            <person name="Schuler D."/>
            <person name="Cox B.L."/>
            <person name="Nealson K.H."/>
            <person name="Bazylinski D.A."/>
        </authorList>
    </citation>
    <scope>NUCLEOTIDE SEQUENCE [LARGE SCALE GENOMIC DNA]</scope>
    <source>
        <strain evidence="7">ATCC BAA-1437 / JCM 17883 / MC-1</strain>
    </source>
</reference>
<gene>
    <name evidence="6" type="ordered locus">Mmc1_0198</name>
</gene>
<dbReference type="InterPro" id="IPR003593">
    <property type="entry name" value="AAA+_ATPase"/>
</dbReference>
<dbReference type="Pfam" id="PF02954">
    <property type="entry name" value="HTH_8"/>
    <property type="match status" value="1"/>
</dbReference>
<keyword evidence="3" id="KW-0805">Transcription regulation</keyword>
<dbReference type="Pfam" id="PF00158">
    <property type="entry name" value="Sigma54_activat"/>
    <property type="match status" value="1"/>
</dbReference>
<dbReference type="Pfam" id="PF25601">
    <property type="entry name" value="AAA_lid_14"/>
    <property type="match status" value="1"/>
</dbReference>
<dbReference type="OrthoDB" id="9761019at2"/>
<dbReference type="GO" id="GO:0043565">
    <property type="term" value="F:sequence-specific DNA binding"/>
    <property type="evidence" value="ECO:0007669"/>
    <property type="project" value="InterPro"/>
</dbReference>
<dbReference type="eggNOG" id="COG3829">
    <property type="taxonomic scope" value="Bacteria"/>
</dbReference>
<dbReference type="Gene3D" id="3.40.50.300">
    <property type="entry name" value="P-loop containing nucleotide triphosphate hydrolases"/>
    <property type="match status" value="1"/>
</dbReference>
<dbReference type="EMBL" id="CP000471">
    <property type="protein sequence ID" value="ABK42725.1"/>
    <property type="molecule type" value="Genomic_DNA"/>
</dbReference>
<dbReference type="GO" id="GO:0005524">
    <property type="term" value="F:ATP binding"/>
    <property type="evidence" value="ECO:0007669"/>
    <property type="project" value="UniProtKB-KW"/>
</dbReference>
<dbReference type="HOGENOM" id="CLU_000445_95_2_5"/>
<dbReference type="PRINTS" id="PR01590">
    <property type="entry name" value="HTHFIS"/>
</dbReference>
<accession>A0L432</accession>
<name>A0L432_MAGMM</name>
<dbReference type="PROSITE" id="PS50045">
    <property type="entry name" value="SIGMA54_INTERACT_4"/>
    <property type="match status" value="1"/>
</dbReference>
<dbReference type="GO" id="GO:0006355">
    <property type="term" value="P:regulation of DNA-templated transcription"/>
    <property type="evidence" value="ECO:0007669"/>
    <property type="project" value="InterPro"/>
</dbReference>
<dbReference type="InterPro" id="IPR029016">
    <property type="entry name" value="GAF-like_dom_sf"/>
</dbReference>
<dbReference type="PANTHER" id="PTHR32071">
    <property type="entry name" value="TRANSCRIPTIONAL REGULATORY PROTEIN"/>
    <property type="match status" value="1"/>
</dbReference>
<dbReference type="SUPFAM" id="SSF46689">
    <property type="entry name" value="Homeodomain-like"/>
    <property type="match status" value="1"/>
</dbReference>
<organism evidence="6 7">
    <name type="scientific">Magnetococcus marinus (strain ATCC BAA-1437 / JCM 17883 / MC-1)</name>
    <dbReference type="NCBI Taxonomy" id="156889"/>
    <lineage>
        <taxon>Bacteria</taxon>
        <taxon>Pseudomonadati</taxon>
        <taxon>Pseudomonadota</taxon>
        <taxon>Magnetococcia</taxon>
        <taxon>Magnetococcales</taxon>
        <taxon>Magnetococcaceae</taxon>
        <taxon>Magnetococcus</taxon>
    </lineage>
</organism>